<evidence type="ECO:0000313" key="2">
    <source>
        <dbReference type="EMBL" id="KXY26328.1"/>
    </source>
</evidence>
<dbReference type="Pfam" id="PF13134">
    <property type="entry name" value="DUF3948"/>
    <property type="match status" value="1"/>
</dbReference>
<protein>
    <submittedName>
        <fullName evidence="2">Fatty acid desaturase</fullName>
    </submittedName>
</protein>
<dbReference type="Proteomes" id="UP000075476">
    <property type="component" value="Unassembled WGS sequence"/>
</dbReference>
<feature type="transmembrane region" description="Helical" evidence="1">
    <location>
        <begin position="20"/>
        <end position="40"/>
    </location>
</feature>
<comment type="caution">
    <text evidence="2">The sequence shown here is derived from an EMBL/GenBank/DDBJ whole genome shotgun (WGS) entry which is preliminary data.</text>
</comment>
<keyword evidence="1" id="KW-0472">Membrane</keyword>
<gene>
    <name evidence="2" type="ORF">AT268_14245</name>
</gene>
<organism evidence="2 3">
    <name type="scientific">Bacillus cereus</name>
    <dbReference type="NCBI Taxonomy" id="1396"/>
    <lineage>
        <taxon>Bacteria</taxon>
        <taxon>Bacillati</taxon>
        <taxon>Bacillota</taxon>
        <taxon>Bacilli</taxon>
        <taxon>Bacillales</taxon>
        <taxon>Bacillaceae</taxon>
        <taxon>Bacillus</taxon>
        <taxon>Bacillus cereus group</taxon>
    </lineage>
</organism>
<dbReference type="EMBL" id="LOMO01000283">
    <property type="protein sequence ID" value="KXY26328.1"/>
    <property type="molecule type" value="Genomic_DNA"/>
</dbReference>
<dbReference type="InterPro" id="IPR025034">
    <property type="entry name" value="DUF3948"/>
</dbReference>
<name>A0A9X0M8V9_BACCE</name>
<keyword evidence="1" id="KW-1133">Transmembrane helix</keyword>
<sequence length="48" mass="5090">MKEQVLQVTKGDFVGSASGAVVLTALIVFLSSVLVIIEVLNQTKKEGE</sequence>
<proteinExistence type="predicted"/>
<accession>A0A9X0M8V9</accession>
<keyword evidence="1" id="KW-0812">Transmembrane</keyword>
<reference evidence="2 3" key="1">
    <citation type="submission" date="2015-12" db="EMBL/GenBank/DDBJ databases">
        <title>Bacillus cereus Group isolate.</title>
        <authorList>
            <person name="Kovac J."/>
        </authorList>
    </citation>
    <scope>NUCLEOTIDE SEQUENCE [LARGE SCALE GENOMIC DNA]</scope>
    <source>
        <strain evidence="2 3">FSL K6-0073</strain>
    </source>
</reference>
<dbReference type="AlphaFoldDB" id="A0A9X0M8V9"/>
<evidence type="ECO:0000256" key="1">
    <source>
        <dbReference type="SAM" id="Phobius"/>
    </source>
</evidence>
<evidence type="ECO:0000313" key="3">
    <source>
        <dbReference type="Proteomes" id="UP000075476"/>
    </source>
</evidence>